<organism evidence="14 15">
    <name type="scientific">Oculimacula yallundae</name>
    <dbReference type="NCBI Taxonomy" id="86028"/>
    <lineage>
        <taxon>Eukaryota</taxon>
        <taxon>Fungi</taxon>
        <taxon>Dikarya</taxon>
        <taxon>Ascomycota</taxon>
        <taxon>Pezizomycotina</taxon>
        <taxon>Leotiomycetes</taxon>
        <taxon>Helotiales</taxon>
        <taxon>Ploettnerulaceae</taxon>
        <taxon>Oculimacula</taxon>
    </lineage>
</organism>
<keyword evidence="15" id="KW-1185">Reference proteome</keyword>
<evidence type="ECO:0000256" key="1">
    <source>
        <dbReference type="ARBA" id="ARBA00004651"/>
    </source>
</evidence>
<reference evidence="14 15" key="1">
    <citation type="journal article" date="2024" name="Commun. Biol.">
        <title>Comparative genomic analysis of thermophilic fungi reveals convergent evolutionary adaptations and gene losses.</title>
        <authorList>
            <person name="Steindorff A.S."/>
            <person name="Aguilar-Pontes M.V."/>
            <person name="Robinson A.J."/>
            <person name="Andreopoulos B."/>
            <person name="LaButti K."/>
            <person name="Kuo A."/>
            <person name="Mondo S."/>
            <person name="Riley R."/>
            <person name="Otillar R."/>
            <person name="Haridas S."/>
            <person name="Lipzen A."/>
            <person name="Grimwood J."/>
            <person name="Schmutz J."/>
            <person name="Clum A."/>
            <person name="Reid I.D."/>
            <person name="Moisan M.C."/>
            <person name="Butler G."/>
            <person name="Nguyen T.T.M."/>
            <person name="Dewar K."/>
            <person name="Conant G."/>
            <person name="Drula E."/>
            <person name="Henrissat B."/>
            <person name="Hansel C."/>
            <person name="Singer S."/>
            <person name="Hutchinson M.I."/>
            <person name="de Vries R.P."/>
            <person name="Natvig D.O."/>
            <person name="Powell A.J."/>
            <person name="Tsang A."/>
            <person name="Grigoriev I.V."/>
        </authorList>
    </citation>
    <scope>NUCLEOTIDE SEQUENCE [LARGE SCALE GENOMIC DNA]</scope>
    <source>
        <strain evidence="14 15">CBS 494.80</strain>
    </source>
</reference>
<dbReference type="EMBL" id="JAZHXI010000006">
    <property type="protein sequence ID" value="KAL2070540.1"/>
    <property type="molecule type" value="Genomic_DNA"/>
</dbReference>
<keyword evidence="9" id="KW-0325">Glycoprotein</keyword>
<feature type="domain" description="DEK-C" evidence="13">
    <location>
        <begin position="1737"/>
        <end position="1793"/>
    </location>
</feature>
<dbReference type="Gene3D" id="3.10.120.10">
    <property type="entry name" value="Cytochrome b5-like heme/steroid binding domain"/>
    <property type="match status" value="1"/>
</dbReference>
<evidence type="ECO:0000256" key="12">
    <source>
        <dbReference type="SAM" id="Phobius"/>
    </source>
</evidence>
<dbReference type="Pfam" id="PF08766">
    <property type="entry name" value="DEK_C"/>
    <property type="match status" value="1"/>
</dbReference>
<dbReference type="InterPro" id="IPR004835">
    <property type="entry name" value="Chitin_synth"/>
</dbReference>
<feature type="transmembrane region" description="Helical" evidence="12">
    <location>
        <begin position="1475"/>
        <end position="1494"/>
    </location>
</feature>
<sequence length="1796" mass="198849">MAGNNRMSMYSTTSSFQGGQRNVNSAAQQSTQVSTTTLLNAVHTIYTSGQPYRLDASTTLVVNSWLTASQPDHEGRTGGTVDAALSARAWEHARRRAEDGCIVLGSLHESTPSILAPFLETLPLSIPPSLYAALNALRPFIHSVSPQNHSTPRQSALGVTLTLTLSGNLTAATLALSEGGIDTAKGLLNIPAQAGYRAFDVFYYLLTSASTPAEREFLGLRNASSYALLAKSGTYDPPSYLPTGDDAAAADDFRAALKDIGIKGAAHRNLISILAGLLKLGDTLTFNLDEDALEEVCEDVGGLLGLEPEVLVNQCNTSERETLIGGLYEALVDWVILKANEAIATEMTLIRDGDSSEGGPGARTPNTEEDSGDTVCITVLEIPDATLGKAAAMRGVFDDTQGINFEMKEDGVDVVAAGSSVLREMQNAVSEVGPDLGIMTGPAGREREHELERREAVLEKVGREGEDDGFLKKILFPVEGQGVNLGRQGRIDLPAVLGSSRVWYHLSLHPTDESPASLAALPSMTSAWSAGTVSRQLRSWRLPEWANRRNKNLDFTADFDLDEFCQRYAPLGCKDGKDGIESWIMERGWSNGEVVVGTERIWMRESAWWEAEGMLDLKPADDQGFSGLGAMLAADNGMDTGYSNGPHNGSGFFPPMNELTPHGSREGLIRQQSGATMPRSAMGARSVAPTNRNISAGDYGLGLKGDDTKGQVFYNNEFGELVGHMDPELAEPKSITTSDLTPSRRIWIGVVWALTFWIPSFVLRFVGRMKRPDVRMAWREKVVLCFIIFLINATIIFWIVGFGKLLCPMKEKAWDSAELLTHQGETDYWMSHHGKVYDMSKFWKLQHSDTDIETTTSNMQPFAGMNLDALFVPPLTVGCPGLVDDDTLILLSNNTVADSTAIHTSGPSSPYRESKLHDINWYGTKFLPRIKEYYHGELVTKKDFIKSDGQNNNHYWFILHGKIYDLTDYFYTLKTFNNLAAYTFIDDTISAMIKNNPGLDITDDWEKMKLAANGTQQGVIANNLNCFNNQFYIGIPDFRDSVKCQINGWILLAFTIILCAVILTKFLAALQFGSKRRPSPQDKFVICQVPAYTEGEDSLRKALDSLTALQYDNKRKLICVICDGMIVGGGNDRPTPKIVLDILGVDPKMDPPALPFKSVGESSEQLNYGKVYSGLYEFEGNVVPYLVVVKVGKESEQSKSKPGNRGKRDSQILLMSFLNRVHHRSPMSPLELEMFHQINNIIGVDPELYEYLLMVDADTSVREDSLNRLVAACANNAKIAGICGETSLENEERSWWTMIQVYEYFISHHLAKAFESLFGSVTCLPGCFTMYRLRTADKGKPLIISDAIVRDYSDCSVDTLHKKNLLSLGEDRYLTTLMTKHFPYMSYKFIPDAYCQTAAPETWSVLLSQRRRWINSTIHNLAELVWLKELCGFCCFSMRFVVFIDLFGTIILPATCAYLGYLIYNVASGKGQFPLISIIMIAAVYGLQALIFILKRQWQHIGWMIIYILAFPIYSFVLPVYSFWNQDNFSWGNTRIVIGEKGNKQIVAVEDEGFDPRSIPLQRWDDYALANNLPGRRGVQVEKAYDGYDDQYEMDDMKSMYSSVKPASTILTGFPQRGGYMPPQSPAFGGPRQSVYSTNPYDQHPAVRHQSMMSLGGGLQDRSNSPYQDYPSHAQRPSMGMGMGMSPSSNDLLSGQPSPLHASRSQIGFTGGARTPLGAESLLRPASAFDFQRGNAGPDDIMIVEAIQNCLREVDLDNVTKKQVRALVEQRLQTELVGERRTFLDKMIDVELSNLD</sequence>
<evidence type="ECO:0000259" key="13">
    <source>
        <dbReference type="PROSITE" id="PS51998"/>
    </source>
</evidence>
<evidence type="ECO:0000256" key="7">
    <source>
        <dbReference type="ARBA" id="ARBA00022989"/>
    </source>
</evidence>
<feature type="transmembrane region" description="Helical" evidence="12">
    <location>
        <begin position="1440"/>
        <end position="1463"/>
    </location>
</feature>
<evidence type="ECO:0000313" key="14">
    <source>
        <dbReference type="EMBL" id="KAL2070540.1"/>
    </source>
</evidence>
<keyword evidence="7 12" id="KW-1133">Transmembrane helix</keyword>
<dbReference type="SUPFAM" id="SSF109715">
    <property type="entry name" value="DEK C-terminal domain"/>
    <property type="match status" value="1"/>
</dbReference>
<keyword evidence="3" id="KW-1003">Cell membrane</keyword>
<dbReference type="Gene3D" id="1.20.120.720">
    <property type="entry name" value="Myosin VI head, motor domain, U50 subdomain"/>
    <property type="match status" value="1"/>
</dbReference>
<dbReference type="Proteomes" id="UP001595075">
    <property type="component" value="Unassembled WGS sequence"/>
</dbReference>
<evidence type="ECO:0000256" key="2">
    <source>
        <dbReference type="ARBA" id="ARBA00012543"/>
    </source>
</evidence>
<feature type="compositionally biased region" description="Polar residues" evidence="11">
    <location>
        <begin position="1"/>
        <end position="22"/>
    </location>
</feature>
<dbReference type="InterPro" id="IPR029044">
    <property type="entry name" value="Nucleotide-diphossugar_trans"/>
</dbReference>
<evidence type="ECO:0000256" key="11">
    <source>
        <dbReference type="SAM" id="MobiDB-lite"/>
    </source>
</evidence>
<dbReference type="SMART" id="SM00242">
    <property type="entry name" value="MYSc"/>
    <property type="match status" value="1"/>
</dbReference>
<feature type="transmembrane region" description="Helical" evidence="12">
    <location>
        <begin position="1501"/>
        <end position="1524"/>
    </location>
</feature>
<feature type="transmembrane region" description="Helical" evidence="12">
    <location>
        <begin position="782"/>
        <end position="802"/>
    </location>
</feature>
<evidence type="ECO:0000256" key="9">
    <source>
        <dbReference type="ARBA" id="ARBA00023180"/>
    </source>
</evidence>
<name>A0ABR4CL63_9HELO</name>
<evidence type="ECO:0000256" key="4">
    <source>
        <dbReference type="ARBA" id="ARBA00022676"/>
    </source>
</evidence>
<dbReference type="InterPro" id="IPR036400">
    <property type="entry name" value="Cyt_B5-like_heme/steroid_sf"/>
</dbReference>
<dbReference type="InterPro" id="IPR014876">
    <property type="entry name" value="DEK_C"/>
</dbReference>
<keyword evidence="8 12" id="KW-0472">Membrane</keyword>
<evidence type="ECO:0000256" key="8">
    <source>
        <dbReference type="ARBA" id="ARBA00023136"/>
    </source>
</evidence>
<dbReference type="PANTHER" id="PTHR22914">
    <property type="entry name" value="CHITIN SYNTHASE"/>
    <property type="match status" value="1"/>
</dbReference>
<dbReference type="SUPFAM" id="SSF55856">
    <property type="entry name" value="Cytochrome b5-like heme/steroid binding domain"/>
    <property type="match status" value="1"/>
</dbReference>
<comment type="caution">
    <text evidence="14">The sequence shown here is derived from an EMBL/GenBank/DDBJ whole genome shotgun (WGS) entry which is preliminary data.</text>
</comment>
<gene>
    <name evidence="14" type="ORF">VTL71DRAFT_13566</name>
</gene>
<keyword evidence="4" id="KW-0328">Glycosyltransferase</keyword>
<comment type="subcellular location">
    <subcellularLocation>
        <location evidence="1">Cell membrane</location>
        <topology evidence="1">Multi-pass membrane protein</topology>
    </subcellularLocation>
</comment>
<feature type="transmembrane region" description="Helical" evidence="12">
    <location>
        <begin position="1049"/>
        <end position="1070"/>
    </location>
</feature>
<dbReference type="SUPFAM" id="SSF53448">
    <property type="entry name" value="Nucleotide-diphospho-sugar transferases"/>
    <property type="match status" value="1"/>
</dbReference>
<protein>
    <recommendedName>
        <fullName evidence="2">chitin synthase</fullName>
        <ecNumber evidence="2">2.4.1.16</ecNumber>
    </recommendedName>
</protein>
<comment type="catalytic activity">
    <reaction evidence="10">
        <text>[(1-&gt;4)-N-acetyl-beta-D-glucosaminyl](n) + UDP-N-acetyl-alpha-D-glucosamine = [(1-&gt;4)-N-acetyl-beta-D-glucosaminyl](n+1) + UDP + H(+)</text>
        <dbReference type="Rhea" id="RHEA:16637"/>
        <dbReference type="Rhea" id="RHEA-COMP:9593"/>
        <dbReference type="Rhea" id="RHEA-COMP:9595"/>
        <dbReference type="ChEBI" id="CHEBI:15378"/>
        <dbReference type="ChEBI" id="CHEBI:17029"/>
        <dbReference type="ChEBI" id="CHEBI:57705"/>
        <dbReference type="ChEBI" id="CHEBI:58223"/>
        <dbReference type="EC" id="2.4.1.16"/>
    </reaction>
    <physiologicalReaction direction="left-to-right" evidence="10">
        <dbReference type="Rhea" id="RHEA:16638"/>
    </physiologicalReaction>
</comment>
<evidence type="ECO:0000256" key="3">
    <source>
        <dbReference type="ARBA" id="ARBA00022475"/>
    </source>
</evidence>
<dbReference type="InterPro" id="IPR001609">
    <property type="entry name" value="Myosin_head_motor_dom-like"/>
</dbReference>
<evidence type="ECO:0000256" key="5">
    <source>
        <dbReference type="ARBA" id="ARBA00022679"/>
    </source>
</evidence>
<dbReference type="InterPro" id="IPR027417">
    <property type="entry name" value="P-loop_NTPase"/>
</dbReference>
<feature type="region of interest" description="Disordered" evidence="11">
    <location>
        <begin position="350"/>
        <end position="372"/>
    </location>
</feature>
<proteinExistence type="predicted"/>
<dbReference type="PANTHER" id="PTHR22914:SF13">
    <property type="entry name" value="CHITIN SYNTHASE"/>
    <property type="match status" value="1"/>
</dbReference>
<dbReference type="SUPFAM" id="SSF52540">
    <property type="entry name" value="P-loop containing nucleoside triphosphate hydrolases"/>
    <property type="match status" value="1"/>
</dbReference>
<feature type="region of interest" description="Disordered" evidence="11">
    <location>
        <begin position="1663"/>
        <end position="1682"/>
    </location>
</feature>
<dbReference type="SMART" id="SM01117">
    <property type="entry name" value="Cyt-b5"/>
    <property type="match status" value="2"/>
</dbReference>
<dbReference type="Pfam" id="PF00173">
    <property type="entry name" value="Cyt-b5"/>
    <property type="match status" value="1"/>
</dbReference>
<dbReference type="Gene3D" id="1.10.10.820">
    <property type="match status" value="1"/>
</dbReference>
<evidence type="ECO:0000313" key="15">
    <source>
        <dbReference type="Proteomes" id="UP001595075"/>
    </source>
</evidence>
<evidence type="ECO:0000256" key="6">
    <source>
        <dbReference type="ARBA" id="ARBA00022692"/>
    </source>
</evidence>
<evidence type="ECO:0000256" key="10">
    <source>
        <dbReference type="ARBA" id="ARBA00049510"/>
    </source>
</evidence>
<accession>A0ABR4CL63</accession>
<feature type="transmembrane region" description="Helical" evidence="12">
    <location>
        <begin position="746"/>
        <end position="766"/>
    </location>
</feature>
<dbReference type="Pfam" id="PF03142">
    <property type="entry name" value="Chitin_synth_2"/>
    <property type="match status" value="1"/>
</dbReference>
<dbReference type="EC" id="2.4.1.16" evidence="2"/>
<dbReference type="Gene3D" id="1.10.10.60">
    <property type="entry name" value="Homeodomain-like"/>
    <property type="match status" value="1"/>
</dbReference>
<keyword evidence="5" id="KW-0808">Transferase</keyword>
<dbReference type="PROSITE" id="PS51998">
    <property type="entry name" value="DEK_C"/>
    <property type="match status" value="1"/>
</dbReference>
<dbReference type="InterPro" id="IPR001199">
    <property type="entry name" value="Cyt_B5-like_heme/steroid-bd"/>
</dbReference>
<feature type="region of interest" description="Disordered" evidence="11">
    <location>
        <begin position="1"/>
        <end position="28"/>
    </location>
</feature>
<keyword evidence="6 12" id="KW-0812">Transmembrane</keyword>